<dbReference type="EMBL" id="VSRR010002046">
    <property type="protein sequence ID" value="MPC29289.1"/>
    <property type="molecule type" value="Genomic_DNA"/>
</dbReference>
<accession>A0A5B7E794</accession>
<dbReference type="AlphaFoldDB" id="A0A5B7E794"/>
<proteinExistence type="predicted"/>
<sequence length="109" mass="12566">MLGLNMFNQPHQGQSTINHAHLMGHDRITLILGLFVQHRKGFDDDGSCFKDIFVHVFHTQIYLPSVLFERLQNLHIALNRGQSRTITRPLGNLILRNFLVTVLPHTMIK</sequence>
<name>A0A5B7E794_PORTR</name>
<reference evidence="1 2" key="1">
    <citation type="submission" date="2019-05" db="EMBL/GenBank/DDBJ databases">
        <title>Another draft genome of Portunus trituberculatus and its Hox gene families provides insights of decapod evolution.</title>
        <authorList>
            <person name="Jeong J.-H."/>
            <person name="Song I."/>
            <person name="Kim S."/>
            <person name="Choi T."/>
            <person name="Kim D."/>
            <person name="Ryu S."/>
            <person name="Kim W."/>
        </authorList>
    </citation>
    <scope>NUCLEOTIDE SEQUENCE [LARGE SCALE GENOMIC DNA]</scope>
    <source>
        <tissue evidence="1">Muscle</tissue>
    </source>
</reference>
<comment type="caution">
    <text evidence="1">The sequence shown here is derived from an EMBL/GenBank/DDBJ whole genome shotgun (WGS) entry which is preliminary data.</text>
</comment>
<evidence type="ECO:0000313" key="1">
    <source>
        <dbReference type="EMBL" id="MPC29289.1"/>
    </source>
</evidence>
<protein>
    <submittedName>
        <fullName evidence="1">Uncharacterized protein</fullName>
    </submittedName>
</protein>
<organism evidence="1 2">
    <name type="scientific">Portunus trituberculatus</name>
    <name type="common">Swimming crab</name>
    <name type="synonym">Neptunus trituberculatus</name>
    <dbReference type="NCBI Taxonomy" id="210409"/>
    <lineage>
        <taxon>Eukaryota</taxon>
        <taxon>Metazoa</taxon>
        <taxon>Ecdysozoa</taxon>
        <taxon>Arthropoda</taxon>
        <taxon>Crustacea</taxon>
        <taxon>Multicrustacea</taxon>
        <taxon>Malacostraca</taxon>
        <taxon>Eumalacostraca</taxon>
        <taxon>Eucarida</taxon>
        <taxon>Decapoda</taxon>
        <taxon>Pleocyemata</taxon>
        <taxon>Brachyura</taxon>
        <taxon>Eubrachyura</taxon>
        <taxon>Portunoidea</taxon>
        <taxon>Portunidae</taxon>
        <taxon>Portuninae</taxon>
        <taxon>Portunus</taxon>
    </lineage>
</organism>
<gene>
    <name evidence="1" type="ORF">E2C01_022514</name>
</gene>
<evidence type="ECO:0000313" key="2">
    <source>
        <dbReference type="Proteomes" id="UP000324222"/>
    </source>
</evidence>
<keyword evidence="2" id="KW-1185">Reference proteome</keyword>
<dbReference type="Proteomes" id="UP000324222">
    <property type="component" value="Unassembled WGS sequence"/>
</dbReference>